<dbReference type="PANTHER" id="PTHR33446">
    <property type="entry name" value="PROTEIN TONB-RELATED"/>
    <property type="match status" value="1"/>
</dbReference>
<evidence type="ECO:0000313" key="12">
    <source>
        <dbReference type="EMBL" id="MBW7468670.1"/>
    </source>
</evidence>
<evidence type="ECO:0000256" key="5">
    <source>
        <dbReference type="ARBA" id="ARBA00022519"/>
    </source>
</evidence>
<accession>A0ABS7CXZ0</accession>
<dbReference type="SUPFAM" id="SSF74653">
    <property type="entry name" value="TolA/TonB C-terminal domain"/>
    <property type="match status" value="1"/>
</dbReference>
<dbReference type="RefSeq" id="WP_219878542.1">
    <property type="nucleotide sequence ID" value="NZ_JAHYXK010000017.1"/>
</dbReference>
<dbReference type="InterPro" id="IPR008969">
    <property type="entry name" value="CarboxyPept-like_regulatory"/>
</dbReference>
<feature type="domain" description="TonB C-terminal" evidence="11">
    <location>
        <begin position="387"/>
        <end position="452"/>
    </location>
</feature>
<evidence type="ECO:0000256" key="1">
    <source>
        <dbReference type="ARBA" id="ARBA00004383"/>
    </source>
</evidence>
<keyword evidence="13" id="KW-1185">Reference proteome</keyword>
<evidence type="ECO:0000256" key="7">
    <source>
        <dbReference type="ARBA" id="ARBA00022927"/>
    </source>
</evidence>
<dbReference type="SUPFAM" id="SSF49464">
    <property type="entry name" value="Carboxypeptidase regulatory domain-like"/>
    <property type="match status" value="1"/>
</dbReference>
<dbReference type="PANTHER" id="PTHR33446:SF2">
    <property type="entry name" value="PROTEIN TONB"/>
    <property type="match status" value="1"/>
</dbReference>
<evidence type="ECO:0000256" key="10">
    <source>
        <dbReference type="SAM" id="Phobius"/>
    </source>
</evidence>
<evidence type="ECO:0000256" key="8">
    <source>
        <dbReference type="ARBA" id="ARBA00022989"/>
    </source>
</evidence>
<sequence>MYQDNRHILWAPENHPSVELLRQYHEDVLPPALQHQLERHLLDCDLCSDVLEGMALSGPDKTQTAVQSINHRINAKTHKKKRQPLPLYLTDWRVAAAILLVMCSTVLVLYYNYNEINRQEQSMASSDTDGVTKDELAPAPQTAVFEIESMAEAMPDTVRPATIAAVSPVVRNKSNIRVSVAAAEKEVAVPDHVQVAPEEDPFKMTEAIPDAPVIAKTTEITNPALTVPQPAKTAFAPEPASVERALAGKAAGVQIRGHSSLSMKQVQGQVLSSDGQPLPGVAVTIKGTNSGVATDANGNFSINLPQDKATLAFSYIGFERQEKNIDASTDNLTVNLTEDNKSLSEVVVTGYGATKTQAPVVVSARPIMGKRAYRKYLEENIRYTSKSEKGRVVVQATVSPAGELQNLQVLKSLCPACDTEALRLIKEGPRWKPATRDGSNTAQQVKITVHFKPQNNE</sequence>
<comment type="caution">
    <text evidence="12">The sequence shown here is derived from an EMBL/GenBank/DDBJ whole genome shotgun (WGS) entry which is preliminary data.</text>
</comment>
<dbReference type="InterPro" id="IPR051045">
    <property type="entry name" value="TonB-dependent_transducer"/>
</dbReference>
<feature type="transmembrane region" description="Helical" evidence="10">
    <location>
        <begin position="92"/>
        <end position="113"/>
    </location>
</feature>
<dbReference type="EMBL" id="JAHYXK010000017">
    <property type="protein sequence ID" value="MBW7468670.1"/>
    <property type="molecule type" value="Genomic_DNA"/>
</dbReference>
<evidence type="ECO:0000259" key="11">
    <source>
        <dbReference type="Pfam" id="PF03544"/>
    </source>
</evidence>
<keyword evidence="3" id="KW-0813">Transport</keyword>
<evidence type="ECO:0000256" key="9">
    <source>
        <dbReference type="ARBA" id="ARBA00023136"/>
    </source>
</evidence>
<comment type="subcellular location">
    <subcellularLocation>
        <location evidence="1">Cell inner membrane</location>
        <topology evidence="1">Single-pass membrane protein</topology>
        <orientation evidence="1">Periplasmic side</orientation>
    </subcellularLocation>
</comment>
<gene>
    <name evidence="12" type="ORF">K0O23_16455</name>
</gene>
<keyword evidence="7" id="KW-0653">Protein transport</keyword>
<keyword evidence="4" id="KW-1003">Cell membrane</keyword>
<evidence type="ECO:0000256" key="2">
    <source>
        <dbReference type="ARBA" id="ARBA00006555"/>
    </source>
</evidence>
<reference evidence="12 13" key="1">
    <citation type="journal article" date="2016" name="Int. J. Syst. Evol. Microbiol.">
        <title>Pontibacter aydingkolensis sp. nov., isolated from soil of a salt lake.</title>
        <authorList>
            <person name="Osman G."/>
            <person name="Zhang T."/>
            <person name="Lou K."/>
            <person name="Gao Y."/>
            <person name="Chang W."/>
            <person name="Lin Q."/>
            <person name="Yang H.M."/>
            <person name="Huo X.D."/>
            <person name="Wang N."/>
        </authorList>
    </citation>
    <scope>NUCLEOTIDE SEQUENCE [LARGE SCALE GENOMIC DNA]</scope>
    <source>
        <strain evidence="12 13">KACC 19255</strain>
    </source>
</reference>
<keyword evidence="9 10" id="KW-0472">Membrane</keyword>
<dbReference type="NCBIfam" id="TIGR01352">
    <property type="entry name" value="tonB_Cterm"/>
    <property type="match status" value="1"/>
</dbReference>
<keyword evidence="6 10" id="KW-0812">Transmembrane</keyword>
<proteinExistence type="inferred from homology"/>
<keyword evidence="5" id="KW-0997">Cell inner membrane</keyword>
<protein>
    <submittedName>
        <fullName evidence="12">TonB family protein</fullName>
    </submittedName>
</protein>
<evidence type="ECO:0000256" key="4">
    <source>
        <dbReference type="ARBA" id="ARBA00022475"/>
    </source>
</evidence>
<name>A0ABS7CXZ0_9BACT</name>
<comment type="similarity">
    <text evidence="2">Belongs to the TonB family.</text>
</comment>
<dbReference type="Pfam" id="PF13715">
    <property type="entry name" value="CarbopepD_reg_2"/>
    <property type="match status" value="1"/>
</dbReference>
<dbReference type="Gene3D" id="2.60.40.1120">
    <property type="entry name" value="Carboxypeptidase-like, regulatory domain"/>
    <property type="match status" value="1"/>
</dbReference>
<dbReference type="InterPro" id="IPR006260">
    <property type="entry name" value="TonB/TolA_C"/>
</dbReference>
<dbReference type="InterPro" id="IPR037682">
    <property type="entry name" value="TonB_C"/>
</dbReference>
<organism evidence="12 13">
    <name type="scientific">Pontibacter aydingkolensis</name>
    <dbReference type="NCBI Taxonomy" id="1911536"/>
    <lineage>
        <taxon>Bacteria</taxon>
        <taxon>Pseudomonadati</taxon>
        <taxon>Bacteroidota</taxon>
        <taxon>Cytophagia</taxon>
        <taxon>Cytophagales</taxon>
        <taxon>Hymenobacteraceae</taxon>
        <taxon>Pontibacter</taxon>
    </lineage>
</organism>
<keyword evidence="8 10" id="KW-1133">Transmembrane helix</keyword>
<evidence type="ECO:0000313" key="13">
    <source>
        <dbReference type="Proteomes" id="UP000813018"/>
    </source>
</evidence>
<evidence type="ECO:0000256" key="6">
    <source>
        <dbReference type="ARBA" id="ARBA00022692"/>
    </source>
</evidence>
<dbReference type="Proteomes" id="UP000813018">
    <property type="component" value="Unassembled WGS sequence"/>
</dbReference>
<dbReference type="Gene3D" id="3.30.1150.10">
    <property type="match status" value="1"/>
</dbReference>
<evidence type="ECO:0000256" key="3">
    <source>
        <dbReference type="ARBA" id="ARBA00022448"/>
    </source>
</evidence>
<dbReference type="Pfam" id="PF03544">
    <property type="entry name" value="TonB_C"/>
    <property type="match status" value="1"/>
</dbReference>